<protein>
    <recommendedName>
        <fullName evidence="4">Cystatin domain-containing protein</fullName>
    </recommendedName>
</protein>
<dbReference type="AlphaFoldDB" id="A0A4W4GAM5"/>
<evidence type="ECO:0000256" key="1">
    <source>
        <dbReference type="SAM" id="SignalP"/>
    </source>
</evidence>
<evidence type="ECO:0008006" key="4">
    <source>
        <dbReference type="Google" id="ProtNLM"/>
    </source>
</evidence>
<dbReference type="Proteomes" id="UP000314983">
    <property type="component" value="Chromosome 18"/>
</dbReference>
<evidence type="ECO:0000313" key="3">
    <source>
        <dbReference type="Proteomes" id="UP000314983"/>
    </source>
</evidence>
<dbReference type="OMA" id="RINCVLC"/>
<reference evidence="3" key="2">
    <citation type="journal article" date="2017" name="Sci. Adv.">
        <title>A tail of two voltages: Proteomic comparison of the three electric organs of the electric eel.</title>
        <authorList>
            <person name="Traeger L.L."/>
            <person name="Sabat G."/>
            <person name="Barrett-Wilt G.A."/>
            <person name="Wells G.B."/>
            <person name="Sussman M.R."/>
        </authorList>
    </citation>
    <scope>NUCLEOTIDE SEQUENCE [LARGE SCALE GENOMIC DNA]</scope>
</reference>
<name>A0A4W4GAM5_ELEEL</name>
<organism evidence="2 3">
    <name type="scientific">Electrophorus electricus</name>
    <name type="common">Electric eel</name>
    <name type="synonym">Gymnotus electricus</name>
    <dbReference type="NCBI Taxonomy" id="8005"/>
    <lineage>
        <taxon>Eukaryota</taxon>
        <taxon>Metazoa</taxon>
        <taxon>Chordata</taxon>
        <taxon>Craniata</taxon>
        <taxon>Vertebrata</taxon>
        <taxon>Euteleostomi</taxon>
        <taxon>Actinopterygii</taxon>
        <taxon>Neopterygii</taxon>
        <taxon>Teleostei</taxon>
        <taxon>Ostariophysi</taxon>
        <taxon>Gymnotiformes</taxon>
        <taxon>Gymnotoidei</taxon>
        <taxon>Gymnotidae</taxon>
        <taxon>Electrophorus</taxon>
    </lineage>
</organism>
<reference evidence="2" key="4">
    <citation type="submission" date="2025-08" db="UniProtKB">
        <authorList>
            <consortium name="Ensembl"/>
        </authorList>
    </citation>
    <scope>IDENTIFICATION</scope>
</reference>
<reference evidence="2" key="5">
    <citation type="submission" date="2025-09" db="UniProtKB">
        <authorList>
            <consortium name="Ensembl"/>
        </authorList>
    </citation>
    <scope>IDENTIFICATION</scope>
</reference>
<feature type="chain" id="PRO_5021492906" description="Cystatin domain-containing protein" evidence="1">
    <location>
        <begin position="20"/>
        <end position="120"/>
    </location>
</feature>
<reference evidence="3" key="1">
    <citation type="journal article" date="2014" name="Science">
        <title>Nonhuman genetics. Genomic basis for the convergent evolution of electric organs.</title>
        <authorList>
            <person name="Gallant J.R."/>
            <person name="Traeger L.L."/>
            <person name="Volkening J.D."/>
            <person name="Moffett H."/>
            <person name="Chen P.H."/>
            <person name="Novina C.D."/>
            <person name="Phillips G.N.Jr."/>
            <person name="Anand R."/>
            <person name="Wells G.B."/>
            <person name="Pinch M."/>
            <person name="Guth R."/>
            <person name="Unguez G.A."/>
            <person name="Albert J.S."/>
            <person name="Zakon H.H."/>
            <person name="Samanta M.P."/>
            <person name="Sussman M.R."/>
        </authorList>
    </citation>
    <scope>NUCLEOTIDE SEQUENCE [LARGE SCALE GENOMIC DNA]</scope>
</reference>
<evidence type="ECO:0000313" key="2">
    <source>
        <dbReference type="Ensembl" id="ENSEEEP00000033366.1"/>
    </source>
</evidence>
<sequence>MSRVLIILLLSAGPLLASALTWKNYDTMDHLRQYADKAVTEANKEFRHLGKHINFHSFEKTVVCALYFLDELVFFKCCLFQPRINCVLCRKEDGQEFVDCVKKKDAKKVHNPTYYIHTTY</sequence>
<keyword evidence="1" id="KW-0732">Signal</keyword>
<feature type="signal peptide" evidence="1">
    <location>
        <begin position="1"/>
        <end position="19"/>
    </location>
</feature>
<keyword evidence="3" id="KW-1185">Reference proteome</keyword>
<reference evidence="2" key="3">
    <citation type="submission" date="2020-05" db="EMBL/GenBank/DDBJ databases">
        <title>Electrophorus electricus (electric eel) genome, fEleEle1, primary haplotype.</title>
        <authorList>
            <person name="Myers G."/>
            <person name="Meyer A."/>
            <person name="Fedrigo O."/>
            <person name="Formenti G."/>
            <person name="Rhie A."/>
            <person name="Tracey A."/>
            <person name="Sims Y."/>
            <person name="Jarvis E.D."/>
        </authorList>
    </citation>
    <scope>NUCLEOTIDE SEQUENCE [LARGE SCALE GENOMIC DNA]</scope>
</reference>
<dbReference type="Ensembl" id="ENSEEET00000033760.2">
    <property type="protein sequence ID" value="ENSEEEP00000033366.1"/>
    <property type="gene ID" value="ENSEEEG00000015857.2"/>
</dbReference>
<proteinExistence type="predicted"/>
<accession>A0A4W4GAM5</accession>